<proteinExistence type="predicted"/>
<evidence type="ECO:0000313" key="3">
    <source>
        <dbReference type="Proteomes" id="UP000886861"/>
    </source>
</evidence>
<organism evidence="2 3">
    <name type="scientific">Candidatus Caccopulliclostridium gallistercoris</name>
    <dbReference type="NCBI Taxonomy" id="2840719"/>
    <lineage>
        <taxon>Bacteria</taxon>
        <taxon>Bacillati</taxon>
        <taxon>Bacillota</taxon>
        <taxon>Clostridia</taxon>
        <taxon>Candidatus Caccopulliclostridium</taxon>
    </lineage>
</organism>
<gene>
    <name evidence="2" type="ORF">IAA62_00645</name>
</gene>
<protein>
    <submittedName>
        <fullName evidence="2">SpoVA/SpoVAEb family sporulation membrane protein</fullName>
    </submittedName>
</protein>
<accession>A0A9D1NEL5</accession>
<feature type="transmembrane region" description="Helical" evidence="1">
    <location>
        <begin position="60"/>
        <end position="81"/>
    </location>
</feature>
<feature type="transmembrane region" description="Helical" evidence="1">
    <location>
        <begin position="126"/>
        <end position="147"/>
    </location>
</feature>
<evidence type="ECO:0000313" key="2">
    <source>
        <dbReference type="EMBL" id="HIV01053.1"/>
    </source>
</evidence>
<dbReference type="InterPro" id="IPR005562">
    <property type="entry name" value="SpoVA"/>
</dbReference>
<name>A0A9D1NEL5_9FIRM</name>
<reference evidence="2" key="1">
    <citation type="submission" date="2020-10" db="EMBL/GenBank/DDBJ databases">
        <authorList>
            <person name="Gilroy R."/>
        </authorList>
    </citation>
    <scope>NUCLEOTIDE SEQUENCE</scope>
    <source>
        <strain evidence="2">CHK186-9395</strain>
    </source>
</reference>
<dbReference type="AlphaFoldDB" id="A0A9D1NEL5"/>
<evidence type="ECO:0000256" key="1">
    <source>
        <dbReference type="SAM" id="Phobius"/>
    </source>
</evidence>
<dbReference type="PANTHER" id="PTHR38450:SF1">
    <property type="entry name" value="STAGE V SPORULATION PROTEIN AC"/>
    <property type="match status" value="1"/>
</dbReference>
<sequence>MNDIEKNKKYNAYVEAKIPKTKAFPSLFNSFWVGGVICLIGQGINDSLLAIFPNMAEQTAWGYTLIALIFIASFLTGIGVYDRIGRFAGGGSIVPITGFSNSITSPAVDFRNEGIIYGLCVKMFSIAGPVIVIGVLSSIVVGLIYLIF</sequence>
<dbReference type="PANTHER" id="PTHR38450">
    <property type="entry name" value="STAGE V SPORULATION PROTEIN AC-RELATED"/>
    <property type="match status" value="1"/>
</dbReference>
<keyword evidence="1" id="KW-0472">Membrane</keyword>
<keyword evidence="1" id="KW-0812">Transmembrane</keyword>
<reference evidence="2" key="2">
    <citation type="journal article" date="2021" name="PeerJ">
        <title>Extensive microbial diversity within the chicken gut microbiome revealed by metagenomics and culture.</title>
        <authorList>
            <person name="Gilroy R."/>
            <person name="Ravi A."/>
            <person name="Getino M."/>
            <person name="Pursley I."/>
            <person name="Horton D.L."/>
            <person name="Alikhan N.F."/>
            <person name="Baker D."/>
            <person name="Gharbi K."/>
            <person name="Hall N."/>
            <person name="Watson M."/>
            <person name="Adriaenssens E.M."/>
            <person name="Foster-Nyarko E."/>
            <person name="Jarju S."/>
            <person name="Secka A."/>
            <person name="Antonio M."/>
            <person name="Oren A."/>
            <person name="Chaudhuri R.R."/>
            <person name="La Ragione R."/>
            <person name="Hildebrand F."/>
            <person name="Pallen M.J."/>
        </authorList>
    </citation>
    <scope>NUCLEOTIDE SEQUENCE</scope>
    <source>
        <strain evidence="2">CHK186-9395</strain>
    </source>
</reference>
<comment type="caution">
    <text evidence="2">The sequence shown here is derived from an EMBL/GenBank/DDBJ whole genome shotgun (WGS) entry which is preliminary data.</text>
</comment>
<dbReference type="Pfam" id="PF03862">
    <property type="entry name" value="SpoVAC_SpoVAEB"/>
    <property type="match status" value="1"/>
</dbReference>
<keyword evidence="1" id="KW-1133">Transmembrane helix</keyword>
<feature type="transmembrane region" description="Helical" evidence="1">
    <location>
        <begin position="27"/>
        <end position="45"/>
    </location>
</feature>
<dbReference type="Proteomes" id="UP000886861">
    <property type="component" value="Unassembled WGS sequence"/>
</dbReference>
<dbReference type="EMBL" id="DVOJ01000003">
    <property type="protein sequence ID" value="HIV01053.1"/>
    <property type="molecule type" value="Genomic_DNA"/>
</dbReference>